<dbReference type="InterPro" id="IPR045340">
    <property type="entry name" value="DUF6533"/>
</dbReference>
<feature type="transmembrane region" description="Helical" evidence="1">
    <location>
        <begin position="117"/>
        <end position="140"/>
    </location>
</feature>
<accession>A0AAD4C974</accession>
<evidence type="ECO:0000313" key="4">
    <source>
        <dbReference type="Proteomes" id="UP001194468"/>
    </source>
</evidence>
<organism evidence="3 4">
    <name type="scientific">Boletus edulis BED1</name>
    <dbReference type="NCBI Taxonomy" id="1328754"/>
    <lineage>
        <taxon>Eukaryota</taxon>
        <taxon>Fungi</taxon>
        <taxon>Dikarya</taxon>
        <taxon>Basidiomycota</taxon>
        <taxon>Agaricomycotina</taxon>
        <taxon>Agaricomycetes</taxon>
        <taxon>Agaricomycetidae</taxon>
        <taxon>Boletales</taxon>
        <taxon>Boletineae</taxon>
        <taxon>Boletaceae</taxon>
        <taxon>Boletoideae</taxon>
        <taxon>Boletus</taxon>
    </lineage>
</organism>
<keyword evidence="1" id="KW-0472">Membrane</keyword>
<feature type="domain" description="DUF6533" evidence="2">
    <location>
        <begin position="17"/>
        <end position="60"/>
    </location>
</feature>
<dbReference type="Pfam" id="PF20151">
    <property type="entry name" value="DUF6533"/>
    <property type="match status" value="1"/>
</dbReference>
<reference evidence="3" key="1">
    <citation type="submission" date="2019-10" db="EMBL/GenBank/DDBJ databases">
        <authorList>
            <consortium name="DOE Joint Genome Institute"/>
            <person name="Kuo A."/>
            <person name="Miyauchi S."/>
            <person name="Kiss E."/>
            <person name="Drula E."/>
            <person name="Kohler A."/>
            <person name="Sanchez-Garcia M."/>
            <person name="Andreopoulos B."/>
            <person name="Barry K.W."/>
            <person name="Bonito G."/>
            <person name="Buee M."/>
            <person name="Carver A."/>
            <person name="Chen C."/>
            <person name="Cichocki N."/>
            <person name="Clum A."/>
            <person name="Culley D."/>
            <person name="Crous P.W."/>
            <person name="Fauchery L."/>
            <person name="Girlanda M."/>
            <person name="Hayes R."/>
            <person name="Keri Z."/>
            <person name="LaButti K."/>
            <person name="Lipzen A."/>
            <person name="Lombard V."/>
            <person name="Magnuson J."/>
            <person name="Maillard F."/>
            <person name="Morin E."/>
            <person name="Murat C."/>
            <person name="Nolan M."/>
            <person name="Ohm R."/>
            <person name="Pangilinan J."/>
            <person name="Pereira M."/>
            <person name="Perotto S."/>
            <person name="Peter M."/>
            <person name="Riley R."/>
            <person name="Sitrit Y."/>
            <person name="Stielow B."/>
            <person name="Szollosi G."/>
            <person name="Zifcakova L."/>
            <person name="Stursova M."/>
            <person name="Spatafora J.W."/>
            <person name="Tedersoo L."/>
            <person name="Vaario L.-M."/>
            <person name="Yamada A."/>
            <person name="Yan M."/>
            <person name="Wang P."/>
            <person name="Xu J."/>
            <person name="Bruns T."/>
            <person name="Baldrian P."/>
            <person name="Vilgalys R."/>
            <person name="Henrissat B."/>
            <person name="Grigoriev I.V."/>
            <person name="Hibbett D."/>
            <person name="Nagy L.G."/>
            <person name="Martin F.M."/>
        </authorList>
    </citation>
    <scope>NUCLEOTIDE SEQUENCE</scope>
    <source>
        <strain evidence="3">BED1</strain>
    </source>
</reference>
<proteinExistence type="predicted"/>
<dbReference type="EMBL" id="WHUW01000001">
    <property type="protein sequence ID" value="KAF8452775.1"/>
    <property type="molecule type" value="Genomic_DNA"/>
</dbReference>
<protein>
    <recommendedName>
        <fullName evidence="2">DUF6533 domain-containing protein</fullName>
    </recommendedName>
</protein>
<comment type="caution">
    <text evidence="3">The sequence shown here is derived from an EMBL/GenBank/DDBJ whole genome shotgun (WGS) entry which is preliminary data.</text>
</comment>
<feature type="transmembrane region" description="Helical" evidence="1">
    <location>
        <begin position="237"/>
        <end position="259"/>
    </location>
</feature>
<feature type="transmembrane region" description="Helical" evidence="1">
    <location>
        <begin position="46"/>
        <end position="71"/>
    </location>
</feature>
<feature type="transmembrane region" description="Helical" evidence="1">
    <location>
        <begin position="91"/>
        <end position="110"/>
    </location>
</feature>
<feature type="transmembrane region" description="Helical" evidence="1">
    <location>
        <begin position="174"/>
        <end position="192"/>
    </location>
</feature>
<reference evidence="3" key="2">
    <citation type="journal article" date="2020" name="Nat. Commun.">
        <title>Large-scale genome sequencing of mycorrhizal fungi provides insights into the early evolution of symbiotic traits.</title>
        <authorList>
            <person name="Miyauchi S."/>
            <person name="Kiss E."/>
            <person name="Kuo A."/>
            <person name="Drula E."/>
            <person name="Kohler A."/>
            <person name="Sanchez-Garcia M."/>
            <person name="Morin E."/>
            <person name="Andreopoulos B."/>
            <person name="Barry K.W."/>
            <person name="Bonito G."/>
            <person name="Buee M."/>
            <person name="Carver A."/>
            <person name="Chen C."/>
            <person name="Cichocki N."/>
            <person name="Clum A."/>
            <person name="Culley D."/>
            <person name="Crous P.W."/>
            <person name="Fauchery L."/>
            <person name="Girlanda M."/>
            <person name="Hayes R.D."/>
            <person name="Keri Z."/>
            <person name="LaButti K."/>
            <person name="Lipzen A."/>
            <person name="Lombard V."/>
            <person name="Magnuson J."/>
            <person name="Maillard F."/>
            <person name="Murat C."/>
            <person name="Nolan M."/>
            <person name="Ohm R.A."/>
            <person name="Pangilinan J."/>
            <person name="Pereira M.F."/>
            <person name="Perotto S."/>
            <person name="Peter M."/>
            <person name="Pfister S."/>
            <person name="Riley R."/>
            <person name="Sitrit Y."/>
            <person name="Stielow J.B."/>
            <person name="Szollosi G."/>
            <person name="Zifcakova L."/>
            <person name="Stursova M."/>
            <person name="Spatafora J.W."/>
            <person name="Tedersoo L."/>
            <person name="Vaario L.M."/>
            <person name="Yamada A."/>
            <person name="Yan M."/>
            <person name="Wang P."/>
            <person name="Xu J."/>
            <person name="Bruns T."/>
            <person name="Baldrian P."/>
            <person name="Vilgalys R."/>
            <person name="Dunand C."/>
            <person name="Henrissat B."/>
            <person name="Grigoriev I.V."/>
            <person name="Hibbett D."/>
            <person name="Nagy L.G."/>
            <person name="Martin F.M."/>
        </authorList>
    </citation>
    <scope>NUCLEOTIDE SEQUENCE</scope>
    <source>
        <strain evidence="3">BED1</strain>
    </source>
</reference>
<feature type="transmembrane region" description="Helical" evidence="1">
    <location>
        <begin position="17"/>
        <end position="34"/>
    </location>
</feature>
<keyword evidence="1" id="KW-0812">Transmembrane</keyword>
<evidence type="ECO:0000313" key="3">
    <source>
        <dbReference type="EMBL" id="KAF8452775.1"/>
    </source>
</evidence>
<keyword evidence="1" id="KW-1133">Transmembrane helix</keyword>
<sequence length="333" mass="37534">MSSDVQSLLASQRSSDYGSLVIIIAVSYDYCVTFSNEVKYIWRRPWTWVSTLFLLIRYAGYLSVLSTALFGTSFIPSPEKVRNIIYLLGNWAYPLFWVGADMMMILRVYAMYNRSRIILGILLVMYITEVVFLFVSSSIYSDPTYVTVSTIPLLDLTLCNISFSTQTWNNASTITQFILGTVLCVLAVTPLVRESLQMHKTTRKWQLNSYMRLLVREGILYFIVTLFYSLVNMLGLLGVIPFGLVTPFFVAINIPLYTLTPRFVVNVRELYALETEGRQDRDIDTGFGLSSGVARGVGRSTTVGTMAFAQGPGGLEDVEEIVMVEERAEGSRK</sequence>
<dbReference type="AlphaFoldDB" id="A0AAD4C974"/>
<feature type="transmembrane region" description="Helical" evidence="1">
    <location>
        <begin position="213"/>
        <end position="231"/>
    </location>
</feature>
<name>A0AAD4C974_BOLED</name>
<evidence type="ECO:0000259" key="2">
    <source>
        <dbReference type="Pfam" id="PF20151"/>
    </source>
</evidence>
<dbReference type="Proteomes" id="UP001194468">
    <property type="component" value="Unassembled WGS sequence"/>
</dbReference>
<evidence type="ECO:0000256" key="1">
    <source>
        <dbReference type="SAM" id="Phobius"/>
    </source>
</evidence>
<keyword evidence="4" id="KW-1185">Reference proteome</keyword>
<gene>
    <name evidence="3" type="ORF">L210DRAFT_3755764</name>
</gene>